<evidence type="ECO:0000313" key="2">
    <source>
        <dbReference type="Proteomes" id="UP000321245"/>
    </source>
</evidence>
<evidence type="ECO:0000313" key="1">
    <source>
        <dbReference type="EMBL" id="GEM50253.1"/>
    </source>
</evidence>
<keyword evidence="2" id="KW-1185">Reference proteome</keyword>
<reference evidence="1 2" key="1">
    <citation type="submission" date="2019-07" db="EMBL/GenBank/DDBJ databases">
        <title>Whole genome shotgun sequence of Empedobacter brevis NBRC 14943.</title>
        <authorList>
            <person name="Hosoyama A."/>
            <person name="Uohara A."/>
            <person name="Ohji S."/>
            <person name="Ichikawa N."/>
        </authorList>
    </citation>
    <scope>NUCLEOTIDE SEQUENCE [LARGE SCALE GENOMIC DNA]</scope>
    <source>
        <strain evidence="1 2">NBRC 14943</strain>
    </source>
</reference>
<sequence length="178" mass="21201">MYTFSEYFSEFVKSYKPKTESQYFLKILESIQINFDYNYFNKIVDQNGIGNLNDIKFESLDLLISYADFILEDNVISDTEIQDFTFLKRIFKIKEGDFKKYKNLEMNEILKKEFIRIYSDYFVNEKEALLNLNLQSLFNLSYDEFEEIKKDEIIKSLIQGANPKDLDIAKLPKGFTII</sequence>
<dbReference type="Proteomes" id="UP000321245">
    <property type="component" value="Unassembled WGS sequence"/>
</dbReference>
<dbReference type="STRING" id="1218108.GCA_000382425_00043"/>
<name>A0A511NBT9_9FLAO</name>
<proteinExistence type="predicted"/>
<dbReference type="EMBL" id="BJXC01000001">
    <property type="protein sequence ID" value="GEM50253.1"/>
    <property type="molecule type" value="Genomic_DNA"/>
</dbReference>
<dbReference type="RefSeq" id="WP_019973539.1">
    <property type="nucleotide sequence ID" value="NZ_BJXC01000001.1"/>
</dbReference>
<gene>
    <name evidence="1" type="ORF">EB1_00430</name>
</gene>
<comment type="caution">
    <text evidence="1">The sequence shown here is derived from an EMBL/GenBank/DDBJ whole genome shotgun (WGS) entry which is preliminary data.</text>
</comment>
<protein>
    <submittedName>
        <fullName evidence="1">Uncharacterized protein</fullName>
    </submittedName>
</protein>
<accession>A0A511NBT9</accession>
<dbReference type="GeneID" id="84648350"/>
<organism evidence="1 2">
    <name type="scientific">Empedobacter brevis NBRC 14943 = ATCC 43319</name>
    <dbReference type="NCBI Taxonomy" id="1218108"/>
    <lineage>
        <taxon>Bacteria</taxon>
        <taxon>Pseudomonadati</taxon>
        <taxon>Bacteroidota</taxon>
        <taxon>Flavobacteriia</taxon>
        <taxon>Flavobacteriales</taxon>
        <taxon>Weeksellaceae</taxon>
        <taxon>Empedobacter</taxon>
    </lineage>
</organism>
<dbReference type="OrthoDB" id="1447135at2"/>
<dbReference type="AlphaFoldDB" id="A0A511NBT9"/>